<evidence type="ECO:0000313" key="1">
    <source>
        <dbReference type="EMBL" id="QDY42281.1"/>
    </source>
</evidence>
<name>A0A518XDJ8_9GAMM</name>
<dbReference type="EMBL" id="CP032702">
    <property type="protein sequence ID" value="QDY42281.1"/>
    <property type="molecule type" value="Genomic_DNA"/>
</dbReference>
<dbReference type="AlphaFoldDB" id="A0A518XDJ8"/>
<protein>
    <submittedName>
        <fullName evidence="1">Uncharacterized protein</fullName>
    </submittedName>
</protein>
<proteinExistence type="predicted"/>
<organism evidence="1 2">
    <name type="scientific">Candidatus Pantoea soli</name>
    <dbReference type="NCBI Taxonomy" id="3098669"/>
    <lineage>
        <taxon>Bacteria</taxon>
        <taxon>Pseudomonadati</taxon>
        <taxon>Pseudomonadota</taxon>
        <taxon>Gammaproteobacteria</taxon>
        <taxon>Enterobacterales</taxon>
        <taxon>Erwiniaceae</taxon>
        <taxon>Pantoea</taxon>
    </lineage>
</organism>
<dbReference type="KEGG" id="pdis:D8B20_10415"/>
<dbReference type="Proteomes" id="UP000319411">
    <property type="component" value="Chromosome"/>
</dbReference>
<evidence type="ECO:0000313" key="2">
    <source>
        <dbReference type="Proteomes" id="UP000319411"/>
    </source>
</evidence>
<gene>
    <name evidence="1" type="ORF">D8B20_10415</name>
</gene>
<reference evidence="1 2" key="1">
    <citation type="submission" date="2018-10" db="EMBL/GenBank/DDBJ databases">
        <title>Genome Sequencing of Pantoea dispersa DSM 32899.</title>
        <authorList>
            <person name="Nawrath M."/>
            <person name="Ottenheim C."/>
            <person name="Wilm A."/>
            <person name="Zimmermann W."/>
            <person name="Wu J.C."/>
        </authorList>
    </citation>
    <scope>NUCLEOTIDE SEQUENCE [LARGE SCALE GENOMIC DNA]</scope>
    <source>
        <strain evidence="1 2">DSM 32899</strain>
    </source>
</reference>
<dbReference type="OrthoDB" id="6539632at2"/>
<keyword evidence="2" id="KW-1185">Reference proteome</keyword>
<accession>A0A518XDJ8</accession>
<dbReference type="RefSeq" id="WP_145888809.1">
    <property type="nucleotide sequence ID" value="NZ_CP032702.1"/>
</dbReference>
<sequence length="82" mass="9354">MLRDYLKLELSDSLVATCQKRLRNRGQEEVTEWRVVSAAGQDKGSVRLCDKLGTRRSWPVSYRITQTDSHGKVIVDCLTDTL</sequence>